<organism evidence="2 3">
    <name type="scientific">Botrimarina hoheduenensis</name>
    <dbReference type="NCBI Taxonomy" id="2528000"/>
    <lineage>
        <taxon>Bacteria</taxon>
        <taxon>Pseudomonadati</taxon>
        <taxon>Planctomycetota</taxon>
        <taxon>Planctomycetia</taxon>
        <taxon>Pirellulales</taxon>
        <taxon>Lacipirellulaceae</taxon>
        <taxon>Botrimarina</taxon>
    </lineage>
</organism>
<feature type="region of interest" description="Disordered" evidence="1">
    <location>
        <begin position="159"/>
        <end position="178"/>
    </location>
</feature>
<protein>
    <submittedName>
        <fullName evidence="2">Uncharacterized protein</fullName>
    </submittedName>
</protein>
<evidence type="ECO:0000313" key="3">
    <source>
        <dbReference type="Proteomes" id="UP000318995"/>
    </source>
</evidence>
<keyword evidence="3" id="KW-1185">Reference proteome</keyword>
<dbReference type="Proteomes" id="UP000318995">
    <property type="component" value="Unassembled WGS sequence"/>
</dbReference>
<dbReference type="RefSeq" id="WP_146570877.1">
    <property type="nucleotide sequence ID" value="NZ_SJPH01000001.1"/>
</dbReference>
<reference evidence="2 3" key="1">
    <citation type="submission" date="2019-02" db="EMBL/GenBank/DDBJ databases">
        <title>Deep-cultivation of Planctomycetes and their phenomic and genomic characterization uncovers novel biology.</title>
        <authorList>
            <person name="Wiegand S."/>
            <person name="Jogler M."/>
            <person name="Boedeker C."/>
            <person name="Pinto D."/>
            <person name="Vollmers J."/>
            <person name="Rivas-Marin E."/>
            <person name="Kohn T."/>
            <person name="Peeters S.H."/>
            <person name="Heuer A."/>
            <person name="Rast P."/>
            <person name="Oberbeckmann S."/>
            <person name="Bunk B."/>
            <person name="Jeske O."/>
            <person name="Meyerdierks A."/>
            <person name="Storesund J.E."/>
            <person name="Kallscheuer N."/>
            <person name="Luecker S."/>
            <person name="Lage O.M."/>
            <person name="Pohl T."/>
            <person name="Merkel B.J."/>
            <person name="Hornburger P."/>
            <person name="Mueller R.-W."/>
            <person name="Bruemmer F."/>
            <person name="Labrenz M."/>
            <person name="Spormann A.M."/>
            <person name="Op Den Camp H."/>
            <person name="Overmann J."/>
            <person name="Amann R."/>
            <person name="Jetten M.S.M."/>
            <person name="Mascher T."/>
            <person name="Medema M.H."/>
            <person name="Devos D.P."/>
            <person name="Kaster A.-K."/>
            <person name="Ovreas L."/>
            <person name="Rohde M."/>
            <person name="Galperin M.Y."/>
            <person name="Jogler C."/>
        </authorList>
    </citation>
    <scope>NUCLEOTIDE SEQUENCE [LARGE SCALE GENOMIC DNA]</scope>
    <source>
        <strain evidence="2 3">Pla111</strain>
    </source>
</reference>
<name>A0A5C5WDW2_9BACT</name>
<dbReference type="EMBL" id="SJPH01000001">
    <property type="protein sequence ID" value="TWT48647.1"/>
    <property type="molecule type" value="Genomic_DNA"/>
</dbReference>
<comment type="caution">
    <text evidence="2">The sequence shown here is derived from an EMBL/GenBank/DDBJ whole genome shotgun (WGS) entry which is preliminary data.</text>
</comment>
<evidence type="ECO:0000313" key="2">
    <source>
        <dbReference type="EMBL" id="TWT48647.1"/>
    </source>
</evidence>
<dbReference type="AlphaFoldDB" id="A0A5C5WDW2"/>
<proteinExistence type="predicted"/>
<accession>A0A5C5WDW2</accession>
<dbReference type="PROSITE" id="PS51257">
    <property type="entry name" value="PROKAR_LIPOPROTEIN"/>
    <property type="match status" value="1"/>
</dbReference>
<gene>
    <name evidence="2" type="ORF">Pla111_04220</name>
</gene>
<dbReference type="OrthoDB" id="290549at2"/>
<sequence length="239" mass="26110">MDSEGRQPRRFRFSLLNLLLLIALVACAALIYRQQQNVAAMHREVQPLRDEVAKYRNESGGLDIADPEKIYAIAMPGNTTDEWRYRVYLPEGRRYLVAYRVNDLPIGGAAPQEIPMPSGNTIGSTENGGYCTIEPGERIVRVALLKRNDGEWAVQFTTQQAGSPTPGSSTGGNLGEGVSDRWPEVRSRAQATGGVFGQQAFAPQLGTIVLLDHRSWDSAPGQSSADAPEGIMVWLQTAP</sequence>
<evidence type="ECO:0000256" key="1">
    <source>
        <dbReference type="SAM" id="MobiDB-lite"/>
    </source>
</evidence>